<dbReference type="InterPro" id="IPR037522">
    <property type="entry name" value="HD_GYP_dom"/>
</dbReference>
<dbReference type="RefSeq" id="WP_110172025.1">
    <property type="nucleotide sequence ID" value="NZ_CP015136.1"/>
</dbReference>
<evidence type="ECO:0000313" key="2">
    <source>
        <dbReference type="EMBL" id="AMY10382.1"/>
    </source>
</evidence>
<gene>
    <name evidence="2" type="ORF">LuPra_03612</name>
</gene>
<proteinExistence type="predicted"/>
<accession>A0A143PP49</accession>
<dbReference type="Proteomes" id="UP000076079">
    <property type="component" value="Chromosome"/>
</dbReference>
<dbReference type="InterPro" id="IPR052020">
    <property type="entry name" value="Cyclic_di-GMP/3'3'-cGAMP_PDE"/>
</dbReference>
<reference evidence="3" key="2">
    <citation type="submission" date="2016-04" db="EMBL/GenBank/DDBJ databases">
        <title>First Complete Genome Sequence of a Subdivision 6 Acidobacterium.</title>
        <authorList>
            <person name="Huang S."/>
            <person name="Vieira S."/>
            <person name="Bunk B."/>
            <person name="Riedel T."/>
            <person name="Sproeer C."/>
            <person name="Overmann J."/>
        </authorList>
    </citation>
    <scope>NUCLEOTIDE SEQUENCE [LARGE SCALE GENOMIC DNA]</scope>
    <source>
        <strain evidence="3">DSM 100886 HEG_-6_39</strain>
    </source>
</reference>
<dbReference type="OrthoDB" id="9804747at2"/>
<name>A0A143PP49_LUTPR</name>
<dbReference type="PANTHER" id="PTHR45228">
    <property type="entry name" value="CYCLIC DI-GMP PHOSPHODIESTERASE TM_0186-RELATED"/>
    <property type="match status" value="1"/>
</dbReference>
<reference evidence="2 3" key="1">
    <citation type="journal article" date="2016" name="Genome Announc.">
        <title>First Complete Genome Sequence of a Subdivision 6 Acidobacterium Strain.</title>
        <authorList>
            <person name="Huang S."/>
            <person name="Vieira S."/>
            <person name="Bunk B."/>
            <person name="Riedel T."/>
            <person name="Sproer C."/>
            <person name="Overmann J."/>
        </authorList>
    </citation>
    <scope>NUCLEOTIDE SEQUENCE [LARGE SCALE GENOMIC DNA]</scope>
    <source>
        <strain evidence="3">DSM 100886 HEG_-6_39</strain>
    </source>
</reference>
<organism evidence="2 3">
    <name type="scientific">Luteitalea pratensis</name>
    <dbReference type="NCBI Taxonomy" id="1855912"/>
    <lineage>
        <taxon>Bacteria</taxon>
        <taxon>Pseudomonadati</taxon>
        <taxon>Acidobacteriota</taxon>
        <taxon>Vicinamibacteria</taxon>
        <taxon>Vicinamibacterales</taxon>
        <taxon>Vicinamibacteraceae</taxon>
        <taxon>Luteitalea</taxon>
    </lineage>
</organism>
<evidence type="ECO:0000259" key="1">
    <source>
        <dbReference type="PROSITE" id="PS51832"/>
    </source>
</evidence>
<dbReference type="KEGG" id="abac:LuPra_03612"/>
<feature type="domain" description="HD-GYP" evidence="1">
    <location>
        <begin position="29"/>
        <end position="226"/>
    </location>
</feature>
<dbReference type="Gene3D" id="1.10.3210.10">
    <property type="entry name" value="Hypothetical protein af1432"/>
    <property type="match status" value="1"/>
</dbReference>
<sequence>MYGLTDSSSLLSLVSPPPASSCDQGDVDPTGVLRHVRGLLTAGEQAGVAPTVLLLSVLARRDRALAARARRTAEWARLLAESLGRDDIARDAHDVALLADIGHLALVETRDNPWLEWQRRRASHDLLRAIPALAHLAPATLSVSERFDGDGLPFGRKGDEIPLEARIARLVRDFDLASKGWWPGQPAVISARACFELVSVAGQTVDPALVHTWLRVLDREVAADVA</sequence>
<dbReference type="AlphaFoldDB" id="A0A143PP49"/>
<dbReference type="EMBL" id="CP015136">
    <property type="protein sequence ID" value="AMY10382.1"/>
    <property type="molecule type" value="Genomic_DNA"/>
</dbReference>
<dbReference type="PROSITE" id="PS51832">
    <property type="entry name" value="HD_GYP"/>
    <property type="match status" value="1"/>
</dbReference>
<dbReference type="Pfam" id="PF13487">
    <property type="entry name" value="HD_5"/>
    <property type="match status" value="1"/>
</dbReference>
<dbReference type="SUPFAM" id="SSF109604">
    <property type="entry name" value="HD-domain/PDEase-like"/>
    <property type="match status" value="1"/>
</dbReference>
<evidence type="ECO:0000313" key="3">
    <source>
        <dbReference type="Proteomes" id="UP000076079"/>
    </source>
</evidence>
<protein>
    <submittedName>
        <fullName evidence="2">Response regulator containing a CheY-like receiver domain and an HD-GYP domain protein</fullName>
    </submittedName>
</protein>
<keyword evidence="3" id="KW-1185">Reference proteome</keyword>
<dbReference type="STRING" id="1855912.LuPra_03612"/>